<evidence type="ECO:0000256" key="1">
    <source>
        <dbReference type="SAM" id="MobiDB-lite"/>
    </source>
</evidence>
<keyword evidence="2" id="KW-0812">Transmembrane</keyword>
<dbReference type="NCBIfam" id="TIGR01451">
    <property type="entry name" value="B_ant_repeat"/>
    <property type="match status" value="1"/>
</dbReference>
<feature type="compositionally biased region" description="Pro residues" evidence="1">
    <location>
        <begin position="2023"/>
        <end position="2059"/>
    </location>
</feature>
<dbReference type="RefSeq" id="WP_377824689.1">
    <property type="nucleotide sequence ID" value="NZ_JBHSWJ010000002.1"/>
</dbReference>
<proteinExistence type="predicted"/>
<dbReference type="Pfam" id="PF19407">
    <property type="entry name" value="DUF5979"/>
    <property type="match status" value="6"/>
</dbReference>
<organism evidence="4 5">
    <name type="scientific">Branchiibius cervicis</name>
    <dbReference type="NCBI Taxonomy" id="908252"/>
    <lineage>
        <taxon>Bacteria</taxon>
        <taxon>Bacillati</taxon>
        <taxon>Actinomycetota</taxon>
        <taxon>Actinomycetes</taxon>
        <taxon>Micrococcales</taxon>
        <taxon>Dermacoccaceae</taxon>
        <taxon>Branchiibius</taxon>
    </lineage>
</organism>
<sequence length="2109" mass="217707">MSRVDSLTITEPTGASNPFEGDNPLTFAGFTDGVTWPAGATGASITYTGPGCSGDPLTTTTTDTLPGPPAGCQPTGFTVTFTGTIDAGAEATVPFTVDTDHGQSADSLTHDNQVSAQTGLDGAKSDPATDDASLVTLADRLTTSTTKRITPDDVPALPGQDVTTGLTGTIKAFPDSTVNAQKVVVQDPEDPTVAPNFFDTFRPTSVDNTEISECVQLTVNYWNGTSWQPVPGMTDLQGPQRFSGALPSNIDAHGLQFVYTPAAGCTGFPPGTSFSPNFTSKVRPGVPNEDATVSNCAGTDGSAPTVSEPAHSQGCADVDLHHVNPGEADLLQKDWDDPANIAERSGDERGATLHWSTGGFSNFEKVVISDVPDPGQPIKNSVYDSFDLVRIDPITASDDPLLKYDQVASVELYINGQWVAASGDPCPAACDGTFPGYTLTAAERAEATAFRLTYVESDTHRTGAAGTPAVGSGVARSSGDNRKIHPVFAVRDVTRHTPAVPVLSTTDLNTDQAGVVSNTAGADAYFPGDTAPSYSDRASDDITIVPANLQVDLAKKWDGGPLGVPAPGTATDKYPSGLVTLEATNKSLSRLDTLTISEPSGSAKPFDTFDLTGFTTITPPSEVGASDVTVTVHYAGGTPDRTFTRAEALAASAADFQNAVGFDIVYTGRINSATDQARGAHNKVTVSFDTRLRPTHRSDGTPVTAPATISNEATTTGQDLVDFPGDTKTATADDTASIDLVAGALTVDAGKSINPTSQVEGDDSPVKVTLSGQPQGPARTVQMVVQDDAPTFWNQYDFTGFSDFSFTRPIDRVQVDALTGGTWSVVDGKPVLTGGTWKTGTAGTTPVLPDNVTPAQVQGLRFTYTRADGANWENPANPKQNVSFTVTRRATLNTGGPVLTDQTGNAPAPGETQAGRASDEVDVVATSSALDGDGNPITADDDAAAHIDYVHLNNAVQIVKTPKGNTYQPGVPFTYTVTVKNTGEAPIQNPVIVDAMPTDAQGAQLVFNPDTPESQRYTYDLTPPSTADTALPTESSDVSVAQVSDAQGAPTSLTFTFPNGSILQPGETYTISYSVLTRPGLTAKTTFTNTVGITADRPWDSCTGVLNPTTGACTTTAANTIAEGAAIGVSKRVKAEDSDVLGVMVDPALTKEVHGACVPDANGFYGTPCVPITKPGGQITWRASYVNTGNEQQDRMVAIDRLPKPGDTGSTNSLARGSQWRPIPSGRPTLVSGDSKQLRVYYATSDDLCQDELTQVKPNICPSGSWTEWPEGTTLPADVLQSITAFEFIYAPSKSLIPPLGGFSVDIPQTAPALSPTAGADTIAFNTTGARAEAVRSNGTVHTTLTTEPPRVGVSLATGPVQVEKVVTGPAAQYAPDTFTATLHCTSVGVDVDLGDKATITLKPNTPVTVEDLPYNADCYVTESDDSGQTSSSSTHVTITRDEQNVPLITLTNVYDNASLVVSKHVETTATDQDGAPITYGPFQVAVECTFLDKPVYAAGYSADKPMQVTLTDGESHTFTGLPARSTCTVTESDYTGATVTYTTTTGDDSSATGTGTLAPDGPDGTAENSTAVTNTFDSGSLLLTKKVQGDAASTYGAGPFTFHLVCTLDDHAGGAEQPRTVYEADLTLGGDEPLQRSVDHIATGAQCTVTETDSAGATSSSLDPADGTVTIGASGAEIAAVTATNTFDAGKLAVTKTVTGAASDYAAASFTAQVTCTADGRTLPGFPKQITVTPGETTTVDTLVGASCVVGEVDRHGATGVTYDPADPDNPDQSKAVVIAAADQDPVSVGITNEYRAGGLQILKQVGGPGAPEASVGPFVFSVVCTFDGARVYDKDVTLTGDGTSTELTSDVLSPLPVGAQCVVRETDNGGADSTPPPVTVTIPDVDDSGAAQVVTAGFLNDFSAGTIALAKKLAGNDADSARNTVFTVQLTCQIETPGGDRVTLFSDPVEIKGGEVLTPTDADGNELKLPRGTHCFAAETDSGGATSSEVSNGSYDDAVVVGTSDELQELTITVTNTFTKPPTPPTTPPTSPPTTPPTTPPSTTPPTTPPSTTPPTVPTSTTPPSVSTGGHVGSGGNGWALGVGAIALLIAAGAAATLVSRLRRKEQ</sequence>
<feature type="region of interest" description="Disordered" evidence="1">
    <location>
        <begin position="2018"/>
        <end position="2073"/>
    </location>
</feature>
<evidence type="ECO:0000313" key="4">
    <source>
        <dbReference type="EMBL" id="MFC6715516.1"/>
    </source>
</evidence>
<feature type="domain" description="DUF5979" evidence="3">
    <location>
        <begin position="1460"/>
        <end position="1578"/>
    </location>
</feature>
<comment type="caution">
    <text evidence="4">The sequence shown here is derived from an EMBL/GenBank/DDBJ whole genome shotgun (WGS) entry which is preliminary data.</text>
</comment>
<evidence type="ECO:0000259" key="3">
    <source>
        <dbReference type="Pfam" id="PF19407"/>
    </source>
</evidence>
<feature type="region of interest" description="Disordered" evidence="1">
    <location>
        <begin position="1201"/>
        <end position="1229"/>
    </location>
</feature>
<feature type="compositionally biased region" description="Low complexity" evidence="1">
    <location>
        <begin position="2060"/>
        <end position="2071"/>
    </location>
</feature>
<feature type="domain" description="DUF5979" evidence="3">
    <location>
        <begin position="1802"/>
        <end position="1904"/>
    </location>
</feature>
<dbReference type="InterPro" id="IPR046022">
    <property type="entry name" value="DUF5979"/>
</dbReference>
<feature type="domain" description="DUF5979" evidence="3">
    <location>
        <begin position="1361"/>
        <end position="1456"/>
    </location>
</feature>
<feature type="compositionally biased region" description="Low complexity" evidence="1">
    <location>
        <begin position="1545"/>
        <end position="1557"/>
    </location>
</feature>
<name>A0ABW2AWV4_9MICO</name>
<keyword evidence="2" id="KW-0472">Membrane</keyword>
<keyword evidence="5" id="KW-1185">Reference proteome</keyword>
<dbReference type="Gene3D" id="2.60.40.1140">
    <property type="entry name" value="Collagen-binding surface protein Cna, B-type domain"/>
    <property type="match status" value="2"/>
</dbReference>
<accession>A0ABW2AWV4</accession>
<feature type="region of interest" description="Disordered" evidence="1">
    <location>
        <begin position="1"/>
        <end position="24"/>
    </location>
</feature>
<gene>
    <name evidence="4" type="ORF">ACFQBT_17510</name>
</gene>
<feature type="domain" description="DUF5979" evidence="3">
    <location>
        <begin position="1584"/>
        <end position="1689"/>
    </location>
</feature>
<dbReference type="InterPro" id="IPR047589">
    <property type="entry name" value="DUF11_rpt"/>
</dbReference>
<feature type="domain" description="DUF5979" evidence="3">
    <location>
        <begin position="1694"/>
        <end position="1796"/>
    </location>
</feature>
<keyword evidence="2" id="KW-1133">Transmembrane helix</keyword>
<feature type="domain" description="DUF5979" evidence="3">
    <location>
        <begin position="1910"/>
        <end position="2021"/>
    </location>
</feature>
<feature type="compositionally biased region" description="Polar residues" evidence="1">
    <location>
        <begin position="894"/>
        <end position="905"/>
    </location>
</feature>
<feature type="transmembrane region" description="Helical" evidence="2">
    <location>
        <begin position="2081"/>
        <end position="2101"/>
    </location>
</feature>
<dbReference type="EMBL" id="JBHSWJ010000002">
    <property type="protein sequence ID" value="MFC6715516.1"/>
    <property type="molecule type" value="Genomic_DNA"/>
</dbReference>
<feature type="region of interest" description="Disordered" evidence="1">
    <location>
        <begin position="1545"/>
        <end position="1570"/>
    </location>
</feature>
<reference evidence="5" key="1">
    <citation type="journal article" date="2019" name="Int. J. Syst. Evol. Microbiol.">
        <title>The Global Catalogue of Microorganisms (GCM) 10K type strain sequencing project: providing services to taxonomists for standard genome sequencing and annotation.</title>
        <authorList>
            <consortium name="The Broad Institute Genomics Platform"/>
            <consortium name="The Broad Institute Genome Sequencing Center for Infectious Disease"/>
            <person name="Wu L."/>
            <person name="Ma J."/>
        </authorList>
    </citation>
    <scope>NUCLEOTIDE SEQUENCE [LARGE SCALE GENOMIC DNA]</scope>
    <source>
        <strain evidence="5">NBRC 106593</strain>
    </source>
</reference>
<feature type="region of interest" description="Disordered" evidence="1">
    <location>
        <begin position="894"/>
        <end position="919"/>
    </location>
</feature>
<dbReference type="Proteomes" id="UP001596356">
    <property type="component" value="Unassembled WGS sequence"/>
</dbReference>
<protein>
    <submittedName>
        <fullName evidence="4">DUF5979 domain-containing protein</fullName>
    </submittedName>
</protein>
<evidence type="ECO:0000313" key="5">
    <source>
        <dbReference type="Proteomes" id="UP001596356"/>
    </source>
</evidence>
<feature type="compositionally biased region" description="Polar residues" evidence="1">
    <location>
        <begin position="1"/>
        <end position="16"/>
    </location>
</feature>
<evidence type="ECO:0000256" key="2">
    <source>
        <dbReference type="SAM" id="Phobius"/>
    </source>
</evidence>